<dbReference type="EMBL" id="FTOQ01000013">
    <property type="protein sequence ID" value="SIT06139.1"/>
    <property type="molecule type" value="Genomic_DNA"/>
</dbReference>
<comment type="subcellular location">
    <subcellularLocation>
        <location evidence="2">Membrane</location>
        <topology evidence="2">Multi-pass membrane protein</topology>
    </subcellularLocation>
</comment>
<evidence type="ECO:0000313" key="18">
    <source>
        <dbReference type="Proteomes" id="UP000186684"/>
    </source>
</evidence>
<dbReference type="InterPro" id="IPR003661">
    <property type="entry name" value="HisK_dim/P_dom"/>
</dbReference>
<evidence type="ECO:0000259" key="15">
    <source>
        <dbReference type="PROSITE" id="PS50112"/>
    </source>
</evidence>
<keyword evidence="8 17" id="KW-0418">Kinase</keyword>
<keyword evidence="9" id="KW-0067">ATP-binding</keyword>
<gene>
    <name evidence="17" type="ORF">SAMN05421759_11320</name>
</gene>
<dbReference type="InterPro" id="IPR050351">
    <property type="entry name" value="BphY/WalK/GraS-like"/>
</dbReference>
<keyword evidence="5" id="KW-0808">Transferase</keyword>
<dbReference type="InterPro" id="IPR004358">
    <property type="entry name" value="Sig_transdc_His_kin-like_C"/>
</dbReference>
<dbReference type="GO" id="GO:0000156">
    <property type="term" value="F:phosphorelay response regulator activity"/>
    <property type="evidence" value="ECO:0007669"/>
    <property type="project" value="TreeGrafter"/>
</dbReference>
<feature type="domain" description="PAC" evidence="16">
    <location>
        <begin position="156"/>
        <end position="208"/>
    </location>
</feature>
<evidence type="ECO:0000256" key="6">
    <source>
        <dbReference type="ARBA" id="ARBA00022692"/>
    </source>
</evidence>
<comment type="catalytic activity">
    <reaction evidence="1">
        <text>ATP + protein L-histidine = ADP + protein N-phospho-L-histidine.</text>
        <dbReference type="EC" id="2.7.13.3"/>
    </reaction>
</comment>
<evidence type="ECO:0000256" key="9">
    <source>
        <dbReference type="ARBA" id="ARBA00022840"/>
    </source>
</evidence>
<evidence type="ECO:0000313" key="17">
    <source>
        <dbReference type="EMBL" id="SIT06139.1"/>
    </source>
</evidence>
<dbReference type="FunFam" id="3.30.565.10:FF:000006">
    <property type="entry name" value="Sensor histidine kinase WalK"/>
    <property type="match status" value="1"/>
</dbReference>
<protein>
    <recommendedName>
        <fullName evidence="3">histidine kinase</fullName>
        <ecNumber evidence="3">2.7.13.3</ecNumber>
    </recommendedName>
</protein>
<evidence type="ECO:0000259" key="16">
    <source>
        <dbReference type="PROSITE" id="PS50113"/>
    </source>
</evidence>
<dbReference type="InterPro" id="IPR000014">
    <property type="entry name" value="PAS"/>
</dbReference>
<evidence type="ECO:0000256" key="5">
    <source>
        <dbReference type="ARBA" id="ARBA00022679"/>
    </source>
</evidence>
<evidence type="ECO:0000256" key="7">
    <source>
        <dbReference type="ARBA" id="ARBA00022741"/>
    </source>
</evidence>
<feature type="domain" description="PAS" evidence="15">
    <location>
        <begin position="204"/>
        <end position="275"/>
    </location>
</feature>
<dbReference type="SMART" id="SM00388">
    <property type="entry name" value="HisKA"/>
    <property type="match status" value="1"/>
</dbReference>
<dbReference type="GO" id="GO:0007234">
    <property type="term" value="P:osmosensory signaling via phosphorelay pathway"/>
    <property type="evidence" value="ECO:0007669"/>
    <property type="project" value="TreeGrafter"/>
</dbReference>
<sequence length="558" mass="62032">MRAERIRRALSRYRSTLGGALVVSGLLVAFAILTILEFSPATDYLSFDIYLLTSTVLIVASCAFFQLQTYNKQQSQILSMQLKENAAMRGALDTHAIVSVTNSAGEIIDVNERFAETFGYSRHECIGRTPHFLYDGKDGTRVFLEIREKISKGISWSGEHSAVMKSGERRWFQATIVPITDKSGRLIKAISIRSDVTSLRAAAADRQVRGLLDNLQDEVYIYRLTDLSITYMNNSACQRHGWTQDEALRRRILDIDPQLDEARIRERLAPLVRGDVETTFSLTNESETPTEISTRLFEQANGEMVFISLVRDVTERQALARAKLSSVSMVSHELRTPLTSIAGALKMLEGRFTSDLTSQAGELLKIAARNTDRLLFIVNDILDLEKIEAGQMRFEKEHIDLDVLIRDAVVSHQTYASGLKVGLAYSSDRSGAMIEGDPARLMQVMANLISNAAKYSYEGDVVDVSVTDHGTAWRVAVRDRGPGISEDGIKKLFDTFAQLQAADGVRREGTGLGLAITKRILDKHSASIHVESRLGEGSCFYFDMPKAQMQALETDKAA</sequence>
<dbReference type="InterPro" id="IPR035965">
    <property type="entry name" value="PAS-like_dom_sf"/>
</dbReference>
<dbReference type="CDD" id="cd00082">
    <property type="entry name" value="HisKA"/>
    <property type="match status" value="1"/>
</dbReference>
<feature type="domain" description="Histidine kinase" evidence="14">
    <location>
        <begin position="329"/>
        <end position="548"/>
    </location>
</feature>
<evidence type="ECO:0000256" key="11">
    <source>
        <dbReference type="ARBA" id="ARBA00023012"/>
    </source>
</evidence>
<evidence type="ECO:0000256" key="12">
    <source>
        <dbReference type="ARBA" id="ARBA00023136"/>
    </source>
</evidence>
<dbReference type="GO" id="GO:0000155">
    <property type="term" value="F:phosphorelay sensor kinase activity"/>
    <property type="evidence" value="ECO:0007669"/>
    <property type="project" value="InterPro"/>
</dbReference>
<proteinExistence type="predicted"/>
<dbReference type="OrthoDB" id="7179697at2"/>
<dbReference type="RefSeq" id="WP_076449684.1">
    <property type="nucleotide sequence ID" value="NZ_FTOQ01000013.1"/>
</dbReference>
<dbReference type="Pfam" id="PF00512">
    <property type="entry name" value="HisKA"/>
    <property type="match status" value="1"/>
</dbReference>
<dbReference type="CDD" id="cd00130">
    <property type="entry name" value="PAS"/>
    <property type="match status" value="1"/>
</dbReference>
<name>A0A1N7P6R9_9RHOB</name>
<dbReference type="Gene3D" id="3.30.565.10">
    <property type="entry name" value="Histidine kinase-like ATPase, C-terminal domain"/>
    <property type="match status" value="1"/>
</dbReference>
<keyword evidence="10 13" id="KW-1133">Transmembrane helix</keyword>
<dbReference type="SUPFAM" id="SSF55785">
    <property type="entry name" value="PYP-like sensor domain (PAS domain)"/>
    <property type="match status" value="2"/>
</dbReference>
<feature type="transmembrane region" description="Helical" evidence="13">
    <location>
        <begin position="20"/>
        <end position="38"/>
    </location>
</feature>
<dbReference type="AlphaFoldDB" id="A0A1N7P6R9"/>
<dbReference type="SMART" id="SM00387">
    <property type="entry name" value="HATPase_c"/>
    <property type="match status" value="1"/>
</dbReference>
<dbReference type="EC" id="2.7.13.3" evidence="3"/>
<keyword evidence="11" id="KW-0902">Two-component regulatory system</keyword>
<keyword evidence="7" id="KW-0547">Nucleotide-binding</keyword>
<dbReference type="SUPFAM" id="SSF47384">
    <property type="entry name" value="Homodimeric domain of signal transducing histidine kinase"/>
    <property type="match status" value="1"/>
</dbReference>
<keyword evidence="12 13" id="KW-0472">Membrane</keyword>
<evidence type="ECO:0000256" key="1">
    <source>
        <dbReference type="ARBA" id="ARBA00000085"/>
    </source>
</evidence>
<keyword evidence="6 13" id="KW-0812">Transmembrane</keyword>
<reference evidence="18" key="1">
    <citation type="submission" date="2017-01" db="EMBL/GenBank/DDBJ databases">
        <authorList>
            <person name="Varghese N."/>
            <person name="Submissions S."/>
        </authorList>
    </citation>
    <scope>NUCLEOTIDE SEQUENCE [LARGE SCALE GENOMIC DNA]</scope>
    <source>
        <strain evidence="18">DSM 29430</strain>
    </source>
</reference>
<dbReference type="InterPro" id="IPR036890">
    <property type="entry name" value="HATPase_C_sf"/>
</dbReference>
<keyword evidence="4" id="KW-0597">Phosphoprotein</keyword>
<dbReference type="Gene3D" id="3.30.450.20">
    <property type="entry name" value="PAS domain"/>
    <property type="match status" value="2"/>
</dbReference>
<evidence type="ECO:0000256" key="3">
    <source>
        <dbReference type="ARBA" id="ARBA00012438"/>
    </source>
</evidence>
<dbReference type="SMART" id="SM00091">
    <property type="entry name" value="PAS"/>
    <property type="match status" value="2"/>
</dbReference>
<accession>A0A1N7P6R9</accession>
<evidence type="ECO:0000259" key="14">
    <source>
        <dbReference type="PROSITE" id="PS50109"/>
    </source>
</evidence>
<dbReference type="Pfam" id="PF02518">
    <property type="entry name" value="HATPase_c"/>
    <property type="match status" value="1"/>
</dbReference>
<evidence type="ECO:0000256" key="13">
    <source>
        <dbReference type="SAM" id="Phobius"/>
    </source>
</evidence>
<feature type="transmembrane region" description="Helical" evidence="13">
    <location>
        <begin position="44"/>
        <end position="65"/>
    </location>
</feature>
<dbReference type="InterPro" id="IPR000700">
    <property type="entry name" value="PAS-assoc_C"/>
</dbReference>
<dbReference type="Proteomes" id="UP000186684">
    <property type="component" value="Unassembled WGS sequence"/>
</dbReference>
<dbReference type="PROSITE" id="PS50113">
    <property type="entry name" value="PAC"/>
    <property type="match status" value="1"/>
</dbReference>
<dbReference type="PROSITE" id="PS50112">
    <property type="entry name" value="PAS"/>
    <property type="match status" value="2"/>
</dbReference>
<dbReference type="SMART" id="SM00086">
    <property type="entry name" value="PAC"/>
    <property type="match status" value="2"/>
</dbReference>
<dbReference type="InterPro" id="IPR036097">
    <property type="entry name" value="HisK_dim/P_sf"/>
</dbReference>
<evidence type="ECO:0000256" key="8">
    <source>
        <dbReference type="ARBA" id="ARBA00022777"/>
    </source>
</evidence>
<dbReference type="STRING" id="633194.SAMN05421759_11320"/>
<feature type="domain" description="PAS" evidence="15">
    <location>
        <begin position="84"/>
        <end position="129"/>
    </location>
</feature>
<organism evidence="17 18">
    <name type="scientific">Roseivivax lentus</name>
    <dbReference type="NCBI Taxonomy" id="633194"/>
    <lineage>
        <taxon>Bacteria</taxon>
        <taxon>Pseudomonadati</taxon>
        <taxon>Pseudomonadota</taxon>
        <taxon>Alphaproteobacteria</taxon>
        <taxon>Rhodobacterales</taxon>
        <taxon>Roseobacteraceae</taxon>
        <taxon>Roseivivax</taxon>
    </lineage>
</organism>
<evidence type="ECO:0000256" key="4">
    <source>
        <dbReference type="ARBA" id="ARBA00022553"/>
    </source>
</evidence>
<dbReference type="CDD" id="cd00075">
    <property type="entry name" value="HATPase"/>
    <property type="match status" value="1"/>
</dbReference>
<keyword evidence="18" id="KW-1185">Reference proteome</keyword>
<dbReference type="PANTHER" id="PTHR42878:SF7">
    <property type="entry name" value="SENSOR HISTIDINE KINASE GLRK"/>
    <property type="match status" value="1"/>
</dbReference>
<dbReference type="GO" id="GO:0016020">
    <property type="term" value="C:membrane"/>
    <property type="evidence" value="ECO:0007669"/>
    <property type="project" value="UniProtKB-SubCell"/>
</dbReference>
<dbReference type="PROSITE" id="PS50109">
    <property type="entry name" value="HIS_KIN"/>
    <property type="match status" value="1"/>
</dbReference>
<dbReference type="NCBIfam" id="TIGR00229">
    <property type="entry name" value="sensory_box"/>
    <property type="match status" value="2"/>
</dbReference>
<dbReference type="PRINTS" id="PR00344">
    <property type="entry name" value="BCTRLSENSOR"/>
</dbReference>
<dbReference type="PANTHER" id="PTHR42878">
    <property type="entry name" value="TWO-COMPONENT HISTIDINE KINASE"/>
    <property type="match status" value="1"/>
</dbReference>
<dbReference type="SUPFAM" id="SSF55874">
    <property type="entry name" value="ATPase domain of HSP90 chaperone/DNA topoisomerase II/histidine kinase"/>
    <property type="match status" value="1"/>
</dbReference>
<dbReference type="Pfam" id="PF13426">
    <property type="entry name" value="PAS_9"/>
    <property type="match status" value="2"/>
</dbReference>
<dbReference type="GO" id="GO:0030295">
    <property type="term" value="F:protein kinase activator activity"/>
    <property type="evidence" value="ECO:0007669"/>
    <property type="project" value="TreeGrafter"/>
</dbReference>
<dbReference type="InterPro" id="IPR001610">
    <property type="entry name" value="PAC"/>
</dbReference>
<dbReference type="InterPro" id="IPR003594">
    <property type="entry name" value="HATPase_dom"/>
</dbReference>
<evidence type="ECO:0000256" key="2">
    <source>
        <dbReference type="ARBA" id="ARBA00004141"/>
    </source>
</evidence>
<dbReference type="Gene3D" id="1.10.287.130">
    <property type="match status" value="1"/>
</dbReference>
<dbReference type="GO" id="GO:0005524">
    <property type="term" value="F:ATP binding"/>
    <property type="evidence" value="ECO:0007669"/>
    <property type="project" value="UniProtKB-KW"/>
</dbReference>
<dbReference type="InterPro" id="IPR005467">
    <property type="entry name" value="His_kinase_dom"/>
</dbReference>
<evidence type="ECO:0000256" key="10">
    <source>
        <dbReference type="ARBA" id="ARBA00022989"/>
    </source>
</evidence>